<protein>
    <submittedName>
        <fullName evidence="2">Uncharacterized protein</fullName>
    </submittedName>
</protein>
<dbReference type="EMBL" id="JABXRP010000001">
    <property type="protein sequence ID" value="MBA8078365.1"/>
    <property type="molecule type" value="Genomic_DNA"/>
</dbReference>
<feature type="region of interest" description="Disordered" evidence="1">
    <location>
        <begin position="29"/>
        <end position="49"/>
    </location>
</feature>
<gene>
    <name evidence="2" type="ORF">HV056_17720</name>
    <name evidence="3" type="ORF">KZX48_12910</name>
</gene>
<name>A0A143HTL7_ENTAS</name>
<sequence>MIAAWPLFYSSGYSRQWVTETGETMLCVEKDDPREAPESGDKKPQPVKK</sequence>
<organism evidence="2 4">
    <name type="scientific">Enterobacter asburiae</name>
    <dbReference type="NCBI Taxonomy" id="61645"/>
    <lineage>
        <taxon>Bacteria</taxon>
        <taxon>Pseudomonadati</taxon>
        <taxon>Pseudomonadota</taxon>
        <taxon>Gammaproteobacteria</taxon>
        <taxon>Enterobacterales</taxon>
        <taxon>Enterobacteriaceae</taxon>
        <taxon>Enterobacter</taxon>
        <taxon>Enterobacter cloacae complex</taxon>
    </lineage>
</organism>
<reference evidence="2 4" key="1">
    <citation type="submission" date="2020-06" db="EMBL/GenBank/DDBJ databases">
        <title>REHAB project genomes.</title>
        <authorList>
            <person name="Shaw L.P."/>
        </authorList>
    </citation>
    <scope>NUCLEOTIDE SEQUENCE [LARGE SCALE GENOMIC DNA]</scope>
    <source>
        <strain evidence="2 4">RHBSTW-00074</strain>
    </source>
</reference>
<accession>A0A143HTL7</accession>
<evidence type="ECO:0000313" key="3">
    <source>
        <dbReference type="EMBL" id="QYD29199.1"/>
    </source>
</evidence>
<proteinExistence type="predicted"/>
<evidence type="ECO:0000256" key="1">
    <source>
        <dbReference type="SAM" id="MobiDB-lite"/>
    </source>
</evidence>
<dbReference type="EMBL" id="CP080107">
    <property type="protein sequence ID" value="QYD29199.1"/>
    <property type="molecule type" value="Genomic_DNA"/>
</dbReference>
<dbReference type="Proteomes" id="UP000533461">
    <property type="component" value="Unassembled WGS sequence"/>
</dbReference>
<evidence type="ECO:0000313" key="4">
    <source>
        <dbReference type="Proteomes" id="UP000533461"/>
    </source>
</evidence>
<reference evidence="3" key="2">
    <citation type="submission" date="2021-07" db="EMBL/GenBank/DDBJ databases">
        <title>Characterization of Emerging Pathogens Carrying KPC-2 Gene in IncP-6 Plasmids Isolated from Urban Sewage in Argentina.</title>
        <authorList>
            <person name="Ghiglione B."/>
            <person name="Haim M.S."/>
            <person name="Dropa M."/>
        </authorList>
    </citation>
    <scope>NUCLEOTIDE SEQUENCE</scope>
    <source>
        <strain evidence="3">WW-19C</strain>
    </source>
</reference>
<dbReference type="AlphaFoldDB" id="A0A143HTL7"/>
<dbReference type="Proteomes" id="UP000826990">
    <property type="component" value="Chromosome"/>
</dbReference>
<evidence type="ECO:0000313" key="2">
    <source>
        <dbReference type="EMBL" id="MBA8078365.1"/>
    </source>
</evidence>